<evidence type="ECO:0000313" key="2">
    <source>
        <dbReference type="EMBL" id="GAD48311.1"/>
    </source>
</evidence>
<dbReference type="Proteomes" id="UP000016568">
    <property type="component" value="Unassembled WGS sequence"/>
</dbReference>
<feature type="region of interest" description="Disordered" evidence="1">
    <location>
        <begin position="176"/>
        <end position="197"/>
    </location>
</feature>
<dbReference type="EMBL" id="BASZ01000002">
    <property type="protein sequence ID" value="GAD48311.1"/>
    <property type="molecule type" value="Genomic_DNA"/>
</dbReference>
<accession>U2Y5C3</accession>
<dbReference type="KEGG" id="ntd:EGO55_01510"/>
<evidence type="ECO:0008006" key="4">
    <source>
        <dbReference type="Google" id="ProtNLM"/>
    </source>
</evidence>
<keyword evidence="3" id="KW-1185">Reference proteome</keyword>
<dbReference type="RefSeq" id="WP_021689218.1">
    <property type="nucleotide sequence ID" value="NZ_BASZ01000002.1"/>
</dbReference>
<reference evidence="2 3" key="1">
    <citation type="submission" date="2013-09" db="EMBL/GenBank/DDBJ databases">
        <title>Whole genome shotgun sequence of Novosphingobium tardaugens NBRC 16725.</title>
        <authorList>
            <person name="Isaki S."/>
            <person name="Hosoyama A."/>
            <person name="Tsuchikane K."/>
            <person name="Katsumata H."/>
            <person name="Ando Y."/>
            <person name="Yamazaki S."/>
            <person name="Fujita N."/>
        </authorList>
    </citation>
    <scope>NUCLEOTIDE SEQUENCE [LARGE SCALE GENOMIC DNA]</scope>
    <source>
        <strain evidence="2 3">NBRC 16725</strain>
    </source>
</reference>
<dbReference type="PANTHER" id="PTHR17985">
    <property type="entry name" value="SER/THR-RICH PROTEIN T10 IN DGCR REGION"/>
    <property type="match status" value="1"/>
</dbReference>
<dbReference type="InterPro" id="IPR008551">
    <property type="entry name" value="TANGO2"/>
</dbReference>
<dbReference type="AlphaFoldDB" id="U2Y5C3"/>
<dbReference type="OrthoDB" id="4380123at2"/>
<sequence length="249" mass="26862">MCIAAMAWDAHPDWLMVVAANRDEYHVRPSAPLARWDDGSGILAGRDLQAGGTWLGVAEAGRMVLITNYRAPGYPQPDRASRGQLVVGLLAGQTPGELEIYNPFNVLIANPRNSSILTNYPDTTREPLPSGVHGLSNGAFACPWPKTRQLNTALAQWLAQESPGDGPQATATLFDALRDDSPPPADPLESDGPEPPYAPVFIRNPVYGTRCSTVITVTRDGHGLIAERRFDAEGNPTGETVLPFRWPTG</sequence>
<dbReference type="Pfam" id="PF05742">
    <property type="entry name" value="TANGO2"/>
    <property type="match status" value="1"/>
</dbReference>
<evidence type="ECO:0000256" key="1">
    <source>
        <dbReference type="SAM" id="MobiDB-lite"/>
    </source>
</evidence>
<organism evidence="2 3">
    <name type="scientific">Caenibius tardaugens NBRC 16725</name>
    <dbReference type="NCBI Taxonomy" id="1219035"/>
    <lineage>
        <taxon>Bacteria</taxon>
        <taxon>Pseudomonadati</taxon>
        <taxon>Pseudomonadota</taxon>
        <taxon>Alphaproteobacteria</taxon>
        <taxon>Sphingomonadales</taxon>
        <taxon>Erythrobacteraceae</taxon>
        <taxon>Caenibius</taxon>
    </lineage>
</organism>
<gene>
    <name evidence="2" type="ORF">NT2_02_03930</name>
</gene>
<dbReference type="PANTHER" id="PTHR17985:SF8">
    <property type="entry name" value="TRANSPORT AND GOLGI ORGANIZATION PROTEIN 2 HOMOLOG"/>
    <property type="match status" value="1"/>
</dbReference>
<evidence type="ECO:0000313" key="3">
    <source>
        <dbReference type="Proteomes" id="UP000016568"/>
    </source>
</evidence>
<comment type="caution">
    <text evidence="2">The sequence shown here is derived from an EMBL/GenBank/DDBJ whole genome shotgun (WGS) entry which is preliminary data.</text>
</comment>
<protein>
    <recommendedName>
        <fullName evidence="4">NRDE family protein</fullName>
    </recommendedName>
</protein>
<dbReference type="eggNOG" id="COG3332">
    <property type="taxonomic scope" value="Bacteria"/>
</dbReference>
<name>U2Y5C3_9SPHN</name>
<proteinExistence type="predicted"/>